<comment type="caution">
    <text evidence="1">The sequence shown here is derived from an EMBL/GenBank/DDBJ whole genome shotgun (WGS) entry which is preliminary data.</text>
</comment>
<gene>
    <name evidence="1" type="ORF">ETSY2_53375</name>
</gene>
<organism evidence="1 2">
    <name type="scientific">Candidatus Entotheonella gemina</name>
    <dbReference type="NCBI Taxonomy" id="1429439"/>
    <lineage>
        <taxon>Bacteria</taxon>
        <taxon>Pseudomonadati</taxon>
        <taxon>Nitrospinota/Tectimicrobiota group</taxon>
        <taxon>Candidatus Tectimicrobiota</taxon>
        <taxon>Candidatus Entotheonellia</taxon>
        <taxon>Candidatus Entotheonellales</taxon>
        <taxon>Candidatus Entotheonellaceae</taxon>
        <taxon>Candidatus Entotheonella</taxon>
    </lineage>
</organism>
<proteinExistence type="predicted"/>
<dbReference type="HOGENOM" id="CLU_3059654_0_0_7"/>
<accession>W4L551</accession>
<evidence type="ECO:0000313" key="2">
    <source>
        <dbReference type="Proteomes" id="UP000019140"/>
    </source>
</evidence>
<sequence length="53" mass="5812">MIKIRLQIPPNLCQIVPQTQPICNPKVFSCTARFDPAEAALRYQGQKGEAAVG</sequence>
<protein>
    <submittedName>
        <fullName evidence="1">Uncharacterized protein</fullName>
    </submittedName>
</protein>
<name>W4L551_9BACT</name>
<dbReference type="AlphaFoldDB" id="W4L551"/>
<dbReference type="Proteomes" id="UP000019140">
    <property type="component" value="Unassembled WGS sequence"/>
</dbReference>
<keyword evidence="2" id="KW-1185">Reference proteome</keyword>
<dbReference type="EMBL" id="AZHX01002900">
    <property type="protein sequence ID" value="ETW92456.1"/>
    <property type="molecule type" value="Genomic_DNA"/>
</dbReference>
<reference evidence="1 2" key="1">
    <citation type="journal article" date="2014" name="Nature">
        <title>An environmental bacterial taxon with a large and distinct metabolic repertoire.</title>
        <authorList>
            <person name="Wilson M.C."/>
            <person name="Mori T."/>
            <person name="Ruckert C."/>
            <person name="Uria A.R."/>
            <person name="Helf M.J."/>
            <person name="Takada K."/>
            <person name="Gernert C."/>
            <person name="Steffens U.A."/>
            <person name="Heycke N."/>
            <person name="Schmitt S."/>
            <person name="Rinke C."/>
            <person name="Helfrich E.J."/>
            <person name="Brachmann A.O."/>
            <person name="Gurgui C."/>
            <person name="Wakimoto T."/>
            <person name="Kracht M."/>
            <person name="Crusemann M."/>
            <person name="Hentschel U."/>
            <person name="Abe I."/>
            <person name="Matsunaga S."/>
            <person name="Kalinowski J."/>
            <person name="Takeyama H."/>
            <person name="Piel J."/>
        </authorList>
    </citation>
    <scope>NUCLEOTIDE SEQUENCE [LARGE SCALE GENOMIC DNA]</scope>
    <source>
        <strain evidence="2">TSY2</strain>
    </source>
</reference>
<evidence type="ECO:0000313" key="1">
    <source>
        <dbReference type="EMBL" id="ETW92456.1"/>
    </source>
</evidence>